<proteinExistence type="predicted"/>
<name>A0A0P1GJE2_9RHOB</name>
<sequence>MPQDKVQALRAQHWDGMKAGFGHAVPGGAELIDMFDAALAEAKEGNMQ</sequence>
<organism evidence="1 2">
    <name type="scientific">Tropicibacter naphthalenivorans</name>
    <dbReference type="NCBI Taxonomy" id="441103"/>
    <lineage>
        <taxon>Bacteria</taxon>
        <taxon>Pseudomonadati</taxon>
        <taxon>Pseudomonadota</taxon>
        <taxon>Alphaproteobacteria</taxon>
        <taxon>Rhodobacterales</taxon>
        <taxon>Roseobacteraceae</taxon>
        <taxon>Tropicibacter</taxon>
    </lineage>
</organism>
<dbReference type="EMBL" id="CYSE01000011">
    <property type="protein sequence ID" value="CUH82172.1"/>
    <property type="molecule type" value="Genomic_DNA"/>
</dbReference>
<reference evidence="1 2" key="1">
    <citation type="submission" date="2015-09" db="EMBL/GenBank/DDBJ databases">
        <authorList>
            <consortium name="Swine Surveillance"/>
        </authorList>
    </citation>
    <scope>NUCLEOTIDE SEQUENCE [LARGE SCALE GENOMIC DNA]</scope>
    <source>
        <strain evidence="1 2">CECT 7648</strain>
    </source>
</reference>
<evidence type="ECO:0000313" key="2">
    <source>
        <dbReference type="Proteomes" id="UP000054935"/>
    </source>
</evidence>
<evidence type="ECO:0000313" key="1">
    <source>
        <dbReference type="EMBL" id="CUH82172.1"/>
    </source>
</evidence>
<keyword evidence="2" id="KW-1185">Reference proteome</keyword>
<accession>A0A0P1GJE2</accession>
<dbReference type="Proteomes" id="UP000054935">
    <property type="component" value="Unassembled WGS sequence"/>
</dbReference>
<dbReference type="STRING" id="441103.TRN7648_03843"/>
<dbReference type="AlphaFoldDB" id="A0A0P1GJE2"/>
<gene>
    <name evidence="1" type="ORF">TRN7648_03843</name>
</gene>
<protein>
    <submittedName>
        <fullName evidence="1">Uncharacterized protein</fullName>
    </submittedName>
</protein>